<gene>
    <name evidence="4" type="ORF">DEO72_LG3g2937</name>
</gene>
<evidence type="ECO:0000256" key="3">
    <source>
        <dbReference type="SAM" id="Phobius"/>
    </source>
</evidence>
<dbReference type="Pfam" id="PF13041">
    <property type="entry name" value="PPR_2"/>
    <property type="match status" value="1"/>
</dbReference>
<protein>
    <submittedName>
        <fullName evidence="4">Pentatricopeptide repeat</fullName>
    </submittedName>
</protein>
<keyword evidence="3" id="KW-1133">Transmembrane helix</keyword>
<evidence type="ECO:0000256" key="2">
    <source>
        <dbReference type="PROSITE-ProRule" id="PRU00708"/>
    </source>
</evidence>
<keyword evidence="5" id="KW-1185">Reference proteome</keyword>
<keyword evidence="3" id="KW-0812">Transmembrane</keyword>
<feature type="repeat" description="PPR" evidence="2">
    <location>
        <begin position="335"/>
        <end position="369"/>
    </location>
</feature>
<keyword evidence="3" id="KW-0472">Membrane</keyword>
<dbReference type="PANTHER" id="PTHR46870">
    <property type="entry name" value="PROTEIN THYLAKOID ASSEMBLY 8-LIKE, CHLOROPLASTIC"/>
    <property type="match status" value="1"/>
</dbReference>
<dbReference type="Proteomes" id="UP000501690">
    <property type="component" value="Linkage Group LG3"/>
</dbReference>
<evidence type="ECO:0000313" key="4">
    <source>
        <dbReference type="EMBL" id="QCD88392.1"/>
    </source>
</evidence>
<feature type="transmembrane region" description="Helical" evidence="3">
    <location>
        <begin position="119"/>
        <end position="144"/>
    </location>
</feature>
<evidence type="ECO:0000313" key="5">
    <source>
        <dbReference type="Proteomes" id="UP000501690"/>
    </source>
</evidence>
<dbReference type="NCBIfam" id="TIGR00756">
    <property type="entry name" value="PPR"/>
    <property type="match status" value="1"/>
</dbReference>
<dbReference type="PANTHER" id="PTHR46870:SF2">
    <property type="entry name" value="PROTEIN THYLAKOID ASSEMBLY 8-LIKE, CHLOROPLASTIC"/>
    <property type="match status" value="1"/>
</dbReference>
<proteinExistence type="predicted"/>
<evidence type="ECO:0000256" key="1">
    <source>
        <dbReference type="ARBA" id="ARBA00022737"/>
    </source>
</evidence>
<dbReference type="InterPro" id="IPR002885">
    <property type="entry name" value="PPR_rpt"/>
</dbReference>
<dbReference type="PROSITE" id="PS51375">
    <property type="entry name" value="PPR"/>
    <property type="match status" value="2"/>
</dbReference>
<organism evidence="4 5">
    <name type="scientific">Vigna unguiculata</name>
    <name type="common">Cowpea</name>
    <dbReference type="NCBI Taxonomy" id="3917"/>
    <lineage>
        <taxon>Eukaryota</taxon>
        <taxon>Viridiplantae</taxon>
        <taxon>Streptophyta</taxon>
        <taxon>Embryophyta</taxon>
        <taxon>Tracheophyta</taxon>
        <taxon>Spermatophyta</taxon>
        <taxon>Magnoliopsida</taxon>
        <taxon>eudicotyledons</taxon>
        <taxon>Gunneridae</taxon>
        <taxon>Pentapetalae</taxon>
        <taxon>rosids</taxon>
        <taxon>fabids</taxon>
        <taxon>Fabales</taxon>
        <taxon>Fabaceae</taxon>
        <taxon>Papilionoideae</taxon>
        <taxon>50 kb inversion clade</taxon>
        <taxon>NPAAA clade</taxon>
        <taxon>indigoferoid/millettioid clade</taxon>
        <taxon>Phaseoleae</taxon>
        <taxon>Vigna</taxon>
    </lineage>
</organism>
<sequence>MSNVSRRKMTTTRIHIMALDGIVNVNSLFTLALFLGITTTSTTNTLIDADNTDCAAGTSISEGLIAFHVYSFSSFLFSSLIALALKNVINFSKDVDDGDVLGANNNNSWVHSVAKINTVVLRLGTLVSAFGSVFGCGFLVVALVDLVQIKLGTIACGSPHTFAAVAPLLVLVPSALLIYVFLVLYAFTLFQWQCSVMASRSFSKVPKIFDFRSLLVGQLTRTAKLIEHGSAPLPFVESTSLKTASCWRQYHDGRPRGPLWRGKKLIGKEALFVILGLKRFKDDEDKLQKFMKSHVLRLLKMDMIAVLTELERQEQVSLALKMFKVMQKQDWYKPDTFLYKDLIIALARSKKMDEVLQLWESMRKENLFPDSQTYTEVIRGFLNYGSPADAMNIYEDMKNSPDPPDELPFRILLKGLLPHPLLRNKVKQDFEEIFPDSNIYDPPQEIFGAR</sequence>
<feature type="repeat" description="PPR" evidence="2">
    <location>
        <begin position="370"/>
        <end position="404"/>
    </location>
</feature>
<feature type="transmembrane region" description="Helical" evidence="3">
    <location>
        <begin position="63"/>
        <end position="85"/>
    </location>
</feature>
<feature type="transmembrane region" description="Helical" evidence="3">
    <location>
        <begin position="21"/>
        <end position="43"/>
    </location>
</feature>
<name>A0A4D6LI92_VIGUN</name>
<dbReference type="InterPro" id="IPR011990">
    <property type="entry name" value="TPR-like_helical_dom_sf"/>
</dbReference>
<feature type="transmembrane region" description="Helical" evidence="3">
    <location>
        <begin position="164"/>
        <end position="190"/>
    </location>
</feature>
<dbReference type="EMBL" id="CP039347">
    <property type="protein sequence ID" value="QCD88392.1"/>
    <property type="molecule type" value="Genomic_DNA"/>
</dbReference>
<dbReference type="AlphaFoldDB" id="A0A4D6LI92"/>
<keyword evidence="1" id="KW-0677">Repeat</keyword>
<dbReference type="InterPro" id="IPR044795">
    <property type="entry name" value="THA8L-like"/>
</dbReference>
<accession>A0A4D6LI92</accession>
<reference evidence="4 5" key="1">
    <citation type="submission" date="2019-04" db="EMBL/GenBank/DDBJ databases">
        <title>An improved genome assembly and genetic linkage map for asparagus bean, Vigna unguiculata ssp. sesquipedialis.</title>
        <authorList>
            <person name="Xia Q."/>
            <person name="Zhang R."/>
            <person name="Dong Y."/>
        </authorList>
    </citation>
    <scope>NUCLEOTIDE SEQUENCE [LARGE SCALE GENOMIC DNA]</scope>
    <source>
        <tissue evidence="4">Leaf</tissue>
    </source>
</reference>
<dbReference type="Gene3D" id="1.25.40.10">
    <property type="entry name" value="Tetratricopeptide repeat domain"/>
    <property type="match status" value="1"/>
</dbReference>